<protein>
    <submittedName>
        <fullName evidence="1">Uncharacterized protein</fullName>
    </submittedName>
</protein>
<sequence>MPIREIFKLRYKFFMEQKNYIIKAVASGSSMRPLIKHGNYLTIKLDSKKKLQSYNVGDIPAYIQKGSINAHRIIKKVKNKNNKYKYLVKGDNNVNSDGFFYKAFFIGRVISIKNNKKMIDLTNPSSIFIQKVLFTNYSKANSVLPQLLNLNNLEKIPFIKKIYQKLIYSPCFFIK</sequence>
<dbReference type="AlphaFoldDB" id="A0A2H0WA26"/>
<evidence type="ECO:0000313" key="2">
    <source>
        <dbReference type="Proteomes" id="UP000230093"/>
    </source>
</evidence>
<accession>A0A2H0WA26</accession>
<name>A0A2H0WA26_9BACT</name>
<proteinExistence type="predicted"/>
<comment type="caution">
    <text evidence="1">The sequence shown here is derived from an EMBL/GenBank/DDBJ whole genome shotgun (WGS) entry which is preliminary data.</text>
</comment>
<dbReference type="Proteomes" id="UP000230093">
    <property type="component" value="Unassembled WGS sequence"/>
</dbReference>
<gene>
    <name evidence="1" type="ORF">COT75_01300</name>
</gene>
<organism evidence="1 2">
    <name type="scientific">Candidatus Beckwithbacteria bacterium CG10_big_fil_rev_8_21_14_0_10_34_10</name>
    <dbReference type="NCBI Taxonomy" id="1974495"/>
    <lineage>
        <taxon>Bacteria</taxon>
        <taxon>Candidatus Beckwithiibacteriota</taxon>
    </lineage>
</organism>
<reference evidence="2" key="1">
    <citation type="submission" date="2017-09" db="EMBL/GenBank/DDBJ databases">
        <title>Depth-based differentiation of microbial function through sediment-hosted aquifers and enrichment of novel symbionts in the deep terrestrial subsurface.</title>
        <authorList>
            <person name="Probst A.J."/>
            <person name="Ladd B."/>
            <person name="Jarett J.K."/>
            <person name="Geller-Mcgrath D.E."/>
            <person name="Sieber C.M.K."/>
            <person name="Emerson J.B."/>
            <person name="Anantharaman K."/>
            <person name="Thomas B.C."/>
            <person name="Malmstrom R."/>
            <person name="Stieglmeier M."/>
            <person name="Klingl A."/>
            <person name="Woyke T."/>
            <person name="Ryan C.M."/>
            <person name="Banfield J.F."/>
        </authorList>
    </citation>
    <scope>NUCLEOTIDE SEQUENCE [LARGE SCALE GENOMIC DNA]</scope>
</reference>
<dbReference type="EMBL" id="PEZT01000008">
    <property type="protein sequence ID" value="PIS09487.1"/>
    <property type="molecule type" value="Genomic_DNA"/>
</dbReference>
<evidence type="ECO:0000313" key="1">
    <source>
        <dbReference type="EMBL" id="PIS09487.1"/>
    </source>
</evidence>